<evidence type="ECO:0000256" key="8">
    <source>
        <dbReference type="ARBA" id="ARBA00030681"/>
    </source>
</evidence>
<evidence type="ECO:0000256" key="9">
    <source>
        <dbReference type="SAM" id="MobiDB-lite"/>
    </source>
</evidence>
<evidence type="ECO:0000256" key="6">
    <source>
        <dbReference type="ARBA" id="ARBA00022840"/>
    </source>
</evidence>
<dbReference type="InterPro" id="IPR022310">
    <property type="entry name" value="NAD/GMP_synthase"/>
</dbReference>
<dbReference type="CDD" id="cd00553">
    <property type="entry name" value="NAD_synthase"/>
    <property type="match status" value="1"/>
</dbReference>
<sequence>MTALGATGLGPSQSCVPAPSRRWQYEQDVQETLARVSVCNLNQWALDFEGNFRRVAKSIEVAKAAGSKLRVGSELEMPGYGCEDHFLETDTLTHSWECLAELLASDLTDGILCDIGIPAVHKSLTYNCRVWILNRRILLVRPKTVMADDLNYRESRYFARWNRPAGAPLEEFRVPLCVSKVTGQTTAPFGVAILECLNTSVASESCEELWSPIPPHGSLFLDGGVEIICNGNGSHYEMQKLARRYQLLRQSTSHGGVYMYSNQIGCDGGRLYFDGSAMICVNGEFVGLGKQFSLDEVEVVTSTLDLAEVRSRRAASATRAQQQRPIPYPTVQVPLSLSPAPPPLFSRLPSDFGRGVEASSCPGKREGEERGAADVSGVEATGLPSPLEVQFAWTTASPVVVPKLLSREEEVAWGPACWMWDYLRRSGAGGFFLPLSGGADSSAVATVVAFMCRIVMASVDQGNAAVLAELERILGKRKDRDAGFPADAKELCHQLLHTCYMATTHSSDQTRHLAGQLASQIGSYHLALTIDSITTAFTSVLSSETGLVPRFAAQGGSMTEDLALQNIQARSRMVLAYFMAQLLPLVRGEGQGEDAYRRDMALLPGGSQPAGAEATPASNSMDDGDSGGATRRARPFGAGASAGDPSADGARGGGRDTARAAARRGRGYLLVLGTANVDEGLRGYFTKYDASSADLNPIGSISKIDLKRFLRWAAQPENLGIPALLEVVDMPPTAELRPLDQGKQQTDEEEMGMTYEELGWFGRLRKVSRCGPFSMLKRLLDAWRDRYSPSVINQKVQHFFRQYARNRHKMCTITPALHVESYNPDDNRFDLRPFLYPNFARQFMSMDRLVLSIERAAQEQAFATRAPRTSFPSSFFPRSSPMGTEAAASLSCSTASAGPFYNAEMGFAGTTNK</sequence>
<dbReference type="GO" id="GO:0005524">
    <property type="term" value="F:ATP binding"/>
    <property type="evidence" value="ECO:0007669"/>
    <property type="project" value="UniProtKB-KW"/>
</dbReference>
<dbReference type="InterPro" id="IPR003694">
    <property type="entry name" value="NAD_synthase"/>
</dbReference>
<evidence type="ECO:0000259" key="10">
    <source>
        <dbReference type="PROSITE" id="PS50263"/>
    </source>
</evidence>
<dbReference type="HAMAP" id="MF_02090">
    <property type="entry name" value="NadE_glutamine_dep"/>
    <property type="match status" value="1"/>
</dbReference>
<protein>
    <recommendedName>
        <fullName evidence="3">NAD(+) synthase (glutamine-hydrolyzing)</fullName>
        <ecNumber evidence="3">6.3.5.1</ecNumber>
    </recommendedName>
    <alternativeName>
        <fullName evidence="8">NAD(+) synthase [glutamine-hydrolyzing]</fullName>
    </alternativeName>
</protein>
<dbReference type="PANTHER" id="PTHR23090:SF9">
    <property type="entry name" value="GLUTAMINE-DEPENDENT NAD(+) SYNTHETASE"/>
    <property type="match status" value="1"/>
</dbReference>
<evidence type="ECO:0000256" key="7">
    <source>
        <dbReference type="ARBA" id="ARBA00023027"/>
    </source>
</evidence>
<dbReference type="SUPFAM" id="SSF56317">
    <property type="entry name" value="Carbon-nitrogen hydrolase"/>
    <property type="match status" value="1"/>
</dbReference>
<evidence type="ECO:0000256" key="2">
    <source>
        <dbReference type="ARBA" id="ARBA00007145"/>
    </source>
</evidence>
<dbReference type="GO" id="GO:0009435">
    <property type="term" value="P:NAD+ biosynthetic process"/>
    <property type="evidence" value="ECO:0007669"/>
    <property type="project" value="UniProtKB-UniPathway"/>
</dbReference>
<keyword evidence="7" id="KW-0520">NAD</keyword>
<comment type="pathway">
    <text evidence="1">Cofactor biosynthesis; NAD(+) biosynthesis; NAD(+) from deamido-NAD(+) (L-Gln route): step 1/1.</text>
</comment>
<dbReference type="UniPathway" id="UPA00253">
    <property type="reaction ID" value="UER00334"/>
</dbReference>
<dbReference type="InterPro" id="IPR014445">
    <property type="entry name" value="Gln-dep_NAD_synthase"/>
</dbReference>
<comment type="similarity">
    <text evidence="2">In the C-terminal section; belongs to the NAD synthetase family.</text>
</comment>
<feature type="domain" description="CN hydrolase" evidence="10">
    <location>
        <begin position="34"/>
        <end position="306"/>
    </location>
</feature>
<proteinExistence type="inferred from homology"/>
<dbReference type="CDD" id="cd07570">
    <property type="entry name" value="GAT_Gln-NAD-synth"/>
    <property type="match status" value="1"/>
</dbReference>
<dbReference type="SUPFAM" id="SSF52402">
    <property type="entry name" value="Adenine nucleotide alpha hydrolases-like"/>
    <property type="match status" value="2"/>
</dbReference>
<organism evidence="11">
    <name type="scientific">Neospora caninum (strain Liverpool)</name>
    <dbReference type="NCBI Taxonomy" id="572307"/>
    <lineage>
        <taxon>Eukaryota</taxon>
        <taxon>Sar</taxon>
        <taxon>Alveolata</taxon>
        <taxon>Apicomplexa</taxon>
        <taxon>Conoidasida</taxon>
        <taxon>Coccidia</taxon>
        <taxon>Eucoccidiorida</taxon>
        <taxon>Eimeriorina</taxon>
        <taxon>Sarcocystidae</taxon>
        <taxon>Neospora</taxon>
    </lineage>
</organism>
<feature type="region of interest" description="Disordered" evidence="9">
    <location>
        <begin position="601"/>
        <end position="658"/>
    </location>
</feature>
<evidence type="ECO:0000313" key="11">
    <source>
        <dbReference type="EMBL" id="CEL67888.1"/>
    </source>
</evidence>
<dbReference type="PROSITE" id="PS50263">
    <property type="entry name" value="CN_HYDROLASE"/>
    <property type="match status" value="1"/>
</dbReference>
<keyword evidence="4" id="KW-0436">Ligase</keyword>
<feature type="compositionally biased region" description="Low complexity" evidence="9">
    <location>
        <begin position="637"/>
        <end position="649"/>
    </location>
</feature>
<evidence type="ECO:0000256" key="4">
    <source>
        <dbReference type="ARBA" id="ARBA00022598"/>
    </source>
</evidence>
<dbReference type="AlphaFoldDB" id="A0A0F7UDC5"/>
<gene>
    <name evidence="11" type="ORF">BN1204_036740</name>
</gene>
<feature type="compositionally biased region" description="Basic and acidic residues" evidence="9">
    <location>
        <begin position="363"/>
        <end position="372"/>
    </location>
</feature>
<dbReference type="GO" id="GO:0005737">
    <property type="term" value="C:cytoplasm"/>
    <property type="evidence" value="ECO:0007669"/>
    <property type="project" value="InterPro"/>
</dbReference>
<dbReference type="EMBL" id="LN714483">
    <property type="protein sequence ID" value="CEL67888.1"/>
    <property type="molecule type" value="Genomic_DNA"/>
</dbReference>
<feature type="region of interest" description="Disordered" evidence="9">
    <location>
        <begin position="355"/>
        <end position="374"/>
    </location>
</feature>
<dbReference type="Pfam" id="PF02540">
    <property type="entry name" value="NAD_synthase"/>
    <property type="match status" value="2"/>
</dbReference>
<evidence type="ECO:0000256" key="5">
    <source>
        <dbReference type="ARBA" id="ARBA00022741"/>
    </source>
</evidence>
<evidence type="ECO:0000256" key="1">
    <source>
        <dbReference type="ARBA" id="ARBA00005188"/>
    </source>
</evidence>
<keyword evidence="6" id="KW-0067">ATP-binding</keyword>
<dbReference type="GO" id="GO:0004359">
    <property type="term" value="F:glutaminase activity"/>
    <property type="evidence" value="ECO:0007669"/>
    <property type="project" value="InterPro"/>
</dbReference>
<evidence type="ECO:0000256" key="3">
    <source>
        <dbReference type="ARBA" id="ARBA00012743"/>
    </source>
</evidence>
<reference evidence="11" key="1">
    <citation type="journal article" date="2015" name="PLoS ONE">
        <title>Comprehensive Evaluation of Toxoplasma gondii VEG and Neospora caninum LIV Genomes with Tachyzoite Stage Transcriptome and Proteome Defines Novel Transcript Features.</title>
        <authorList>
            <person name="Ramaprasad A."/>
            <person name="Mourier T."/>
            <person name="Naeem R."/>
            <person name="Malas T.B."/>
            <person name="Moussa E."/>
            <person name="Panigrahi A."/>
            <person name="Vermont S.J."/>
            <person name="Otto T.D."/>
            <person name="Wastling J."/>
            <person name="Pain A."/>
        </authorList>
    </citation>
    <scope>NUCLEOTIDE SEQUENCE</scope>
    <source>
        <strain evidence="11">Liverpool</strain>
    </source>
</reference>
<dbReference type="Gene3D" id="3.60.110.10">
    <property type="entry name" value="Carbon-nitrogen hydrolase"/>
    <property type="match status" value="1"/>
</dbReference>
<dbReference type="Pfam" id="PF00795">
    <property type="entry name" value="CN_hydrolase"/>
    <property type="match status" value="1"/>
</dbReference>
<dbReference type="InterPro" id="IPR003010">
    <property type="entry name" value="C-N_Hydrolase"/>
</dbReference>
<dbReference type="PANTHER" id="PTHR23090">
    <property type="entry name" value="NH 3 /GLUTAMINE-DEPENDENT NAD + SYNTHETASE"/>
    <property type="match status" value="1"/>
</dbReference>
<dbReference type="Gene3D" id="3.40.50.620">
    <property type="entry name" value="HUPs"/>
    <property type="match status" value="2"/>
</dbReference>
<dbReference type="InterPro" id="IPR014729">
    <property type="entry name" value="Rossmann-like_a/b/a_fold"/>
</dbReference>
<accession>A0A0F7UDC5</accession>
<dbReference type="InterPro" id="IPR036526">
    <property type="entry name" value="C-N_Hydrolase_sf"/>
</dbReference>
<name>A0A0F7UDC5_NEOCL</name>
<keyword evidence="5" id="KW-0547">Nucleotide-binding</keyword>
<dbReference type="GO" id="GO:0003952">
    <property type="term" value="F:NAD+ synthase (glutamine-hydrolyzing) activity"/>
    <property type="evidence" value="ECO:0007669"/>
    <property type="project" value="UniProtKB-EC"/>
</dbReference>
<dbReference type="EC" id="6.3.5.1" evidence="3"/>